<accession>A0A0H3ZYG6</accession>
<sequence>MSGERVQKLEELAATKAIAEKKAFIKAMEFVIDQVKADLTYTVSTYNLRNAIPSETSKSGFKPVIRPALIGEFVKLIQKAELDQPM</sequence>
<organism evidence="1">
    <name type="scientific">Vibrio crassostreae</name>
    <dbReference type="NCBI Taxonomy" id="246167"/>
    <lineage>
        <taxon>Bacteria</taxon>
        <taxon>Pseudomonadati</taxon>
        <taxon>Pseudomonadota</taxon>
        <taxon>Gammaproteobacteria</taxon>
        <taxon>Vibrionales</taxon>
        <taxon>Vibrionaceae</taxon>
        <taxon>Vibrio</taxon>
    </lineage>
</organism>
<evidence type="ECO:0000313" key="1">
    <source>
        <dbReference type="EMBL" id="AKN39612.1"/>
    </source>
</evidence>
<proteinExistence type="predicted"/>
<dbReference type="AlphaFoldDB" id="A0A0H3ZYG6"/>
<name>A0A0H3ZYG6_9VIBR</name>
<protein>
    <submittedName>
        <fullName evidence="1">Uncharacterized protein</fullName>
    </submittedName>
</protein>
<dbReference type="EMBL" id="KP795653">
    <property type="protein sequence ID" value="AKN39612.1"/>
    <property type="molecule type" value="Genomic_DNA"/>
</dbReference>
<reference evidence="1" key="1">
    <citation type="journal article" date="2015" name="MBio">
        <title>Eco-Evolutionary Dynamics of Episomes among Ecologically Cohesive Bacterial Populations.</title>
        <authorList>
            <person name="Xue H."/>
            <person name="Cordero O.X."/>
            <person name="Camas F.M."/>
            <person name="Trimble W."/>
            <person name="Meyer F."/>
            <person name="Guglielmini J."/>
            <person name="Rocha E.P."/>
            <person name="Polz M.F."/>
        </authorList>
    </citation>
    <scope>NUCLEOTIDE SEQUENCE</scope>
    <source>
        <strain evidence="1">1F_255</strain>
    </source>
</reference>